<feature type="transmembrane region" description="Helical" evidence="7">
    <location>
        <begin position="383"/>
        <end position="405"/>
    </location>
</feature>
<feature type="transmembrane region" description="Helical" evidence="7">
    <location>
        <begin position="261"/>
        <end position="282"/>
    </location>
</feature>
<dbReference type="EMBL" id="SORZ01000002">
    <property type="protein sequence ID" value="TPW33991.1"/>
    <property type="molecule type" value="Genomic_DNA"/>
</dbReference>
<evidence type="ECO:0000256" key="5">
    <source>
        <dbReference type="ARBA" id="ARBA00023136"/>
    </source>
</evidence>
<dbReference type="RefSeq" id="WP_141451277.1">
    <property type="nucleotide sequence ID" value="NZ_CP038143.1"/>
</dbReference>
<feature type="transmembrane region" description="Helical" evidence="7">
    <location>
        <begin position="411"/>
        <end position="434"/>
    </location>
</feature>
<accession>A0A506UKW3</accession>
<feature type="compositionally biased region" description="Basic and acidic residues" evidence="6">
    <location>
        <begin position="450"/>
        <end position="464"/>
    </location>
</feature>
<feature type="transmembrane region" description="Helical" evidence="7">
    <location>
        <begin position="134"/>
        <end position="154"/>
    </location>
</feature>
<reference evidence="8 9" key="1">
    <citation type="submission" date="2019-03" db="EMBL/GenBank/DDBJ databases">
        <title>The complete genome sequence of Neokomagataea sp. Jb2 NBRC113641.</title>
        <authorList>
            <person name="Chua K.-O."/>
            <person name="Chan K.-G."/>
            <person name="See-Too W.-S."/>
        </authorList>
    </citation>
    <scope>NUCLEOTIDE SEQUENCE [LARGE SCALE GENOMIC DNA]</scope>
    <source>
        <strain evidence="8 9">Jb2</strain>
    </source>
</reference>
<dbReference type="PANTHER" id="PTHR30250">
    <property type="entry name" value="PST FAMILY PREDICTED COLANIC ACID TRANSPORTER"/>
    <property type="match status" value="1"/>
</dbReference>
<comment type="subcellular location">
    <subcellularLocation>
        <location evidence="1">Cell membrane</location>
        <topology evidence="1">Multi-pass membrane protein</topology>
    </subcellularLocation>
</comment>
<evidence type="ECO:0000313" key="9">
    <source>
        <dbReference type="Proteomes" id="UP000315037"/>
    </source>
</evidence>
<protein>
    <submittedName>
        <fullName evidence="8">Lipopolysaccharide biosynthesis protein</fullName>
    </submittedName>
</protein>
<keyword evidence="5 7" id="KW-0472">Membrane</keyword>
<keyword evidence="9" id="KW-1185">Reference proteome</keyword>
<dbReference type="PANTHER" id="PTHR30250:SF31">
    <property type="entry name" value="INNER MEMBRANE PROTEIN YGHQ"/>
    <property type="match status" value="1"/>
</dbReference>
<evidence type="ECO:0000256" key="1">
    <source>
        <dbReference type="ARBA" id="ARBA00004651"/>
    </source>
</evidence>
<comment type="caution">
    <text evidence="8">The sequence shown here is derived from an EMBL/GenBank/DDBJ whole genome shotgun (WGS) entry which is preliminary data.</text>
</comment>
<feature type="transmembrane region" description="Helical" evidence="7">
    <location>
        <begin position="356"/>
        <end position="376"/>
    </location>
</feature>
<name>A0A506UKW3_9PROT</name>
<feature type="transmembrane region" description="Helical" evidence="7">
    <location>
        <begin position="98"/>
        <end position="122"/>
    </location>
</feature>
<dbReference type="InterPro" id="IPR050833">
    <property type="entry name" value="Poly_Biosynth_Transport"/>
</dbReference>
<feature type="transmembrane region" description="Helical" evidence="7">
    <location>
        <begin position="313"/>
        <end position="336"/>
    </location>
</feature>
<dbReference type="AlphaFoldDB" id="A0A506UKW3"/>
<feature type="transmembrane region" description="Helical" evidence="7">
    <location>
        <begin position="175"/>
        <end position="198"/>
    </location>
</feature>
<gene>
    <name evidence="8" type="ORF">E3202_05335</name>
</gene>
<keyword evidence="3 7" id="KW-0812">Transmembrane</keyword>
<feature type="region of interest" description="Disordered" evidence="6">
    <location>
        <begin position="445"/>
        <end position="464"/>
    </location>
</feature>
<dbReference type="OrthoDB" id="493991at2"/>
<evidence type="ECO:0000256" key="3">
    <source>
        <dbReference type="ARBA" id="ARBA00022692"/>
    </source>
</evidence>
<evidence type="ECO:0000313" key="8">
    <source>
        <dbReference type="EMBL" id="TPW33991.1"/>
    </source>
</evidence>
<evidence type="ECO:0000256" key="4">
    <source>
        <dbReference type="ARBA" id="ARBA00022989"/>
    </source>
</evidence>
<evidence type="ECO:0000256" key="2">
    <source>
        <dbReference type="ARBA" id="ARBA00022475"/>
    </source>
</evidence>
<dbReference type="Proteomes" id="UP000315037">
    <property type="component" value="Unassembled WGS sequence"/>
</dbReference>
<proteinExistence type="predicted"/>
<organism evidence="8 9">
    <name type="scientific">Oecophyllibacter saccharovorans</name>
    <dbReference type="NCBI Taxonomy" id="2558360"/>
    <lineage>
        <taxon>Bacteria</taxon>
        <taxon>Pseudomonadati</taxon>
        <taxon>Pseudomonadota</taxon>
        <taxon>Alphaproteobacteria</taxon>
        <taxon>Acetobacterales</taxon>
        <taxon>Acetobacteraceae</taxon>
        <taxon>Oecophyllibacter</taxon>
    </lineage>
</organism>
<evidence type="ECO:0000256" key="6">
    <source>
        <dbReference type="SAM" id="MobiDB-lite"/>
    </source>
</evidence>
<evidence type="ECO:0000256" key="7">
    <source>
        <dbReference type="SAM" id="Phobius"/>
    </source>
</evidence>
<feature type="transmembrane region" description="Helical" evidence="7">
    <location>
        <begin position="29"/>
        <end position="51"/>
    </location>
</feature>
<keyword evidence="2" id="KW-1003">Cell membrane</keyword>
<feature type="transmembrane region" description="Helical" evidence="7">
    <location>
        <begin position="57"/>
        <end position="77"/>
    </location>
</feature>
<dbReference type="GO" id="GO:0005886">
    <property type="term" value="C:plasma membrane"/>
    <property type="evidence" value="ECO:0007669"/>
    <property type="project" value="UniProtKB-SubCell"/>
</dbReference>
<sequence>MGGVGKRLFGDDLFRKVFANTAKLGSSKILGGLFSLIALVCTTHGLSAGAFGVLTLISSYALSVTAFGSFQSWQVVLHYGAVPWKDGQRGRVVNTIRFAFGLDLTAGLVSMAVAMAALLLFGHKLGVRAEHRHLALLYCTLIPGMASSTSLGVLRLLDRVGMLARQKMVGPVLQAVLCAIAMVLKGNLASFVIAWYVARLVSQIWMWVCTWRALKEVGLSAALRPSLLGAGRRMPAGTWSFTWMSSINVLIYSAWQPVSNLMVGSVLGNAAAGVYGLALKLLSAVRSPARMLEKNYYPEIVRLDPRTQRPWAILARFCGISALVGVGGMLLVYVGGQPLISLLGHRYGQSATVLKWMAPSVLFFLFPLPLDSILFTSGRAASLMVIEGSSALIYLLLVILLGHFWGLNGVGLAYTVGRGILALMVVSLSLYVFWHRDRIIPPHERRKQKRAPERGEVKRAVSTP</sequence>
<keyword evidence="4 7" id="KW-1133">Transmembrane helix</keyword>